<sequence length="274" mass="31469">MSGSYIFFHSTAGLGGSKYFIVTFKNRDAADLWWREMYEIRMKTSGVYPVRYTPQYYYCYNASTYQWKSLVDKKWDLVLGYREVGFTPEMNTLPPSLRTDYISGKSFCIRSRTRPHLFWSTTSTQGSIRLHLSNCDYPTRFIIERTEAGTEGTVMIPDDTVTLRPITNAGLDSPKVDVSAVRMIPSGNMEVPLSPAVLEFQFGHITTKGGFFVTGEEDNRIMFDIRGKVDGSLRKYGCTFNNQKEDSVFVSMGEDYRIVFDPRRNAGEKWELHN</sequence>
<dbReference type="AlphaFoldDB" id="A0AAD5VXQ5"/>
<reference evidence="1" key="1">
    <citation type="submission" date="2022-07" db="EMBL/GenBank/DDBJ databases">
        <title>Genome Sequence of Leucocoprinus birnbaumii.</title>
        <authorList>
            <person name="Buettner E."/>
        </authorList>
    </citation>
    <scope>NUCLEOTIDE SEQUENCE</scope>
    <source>
        <strain evidence="1">VT141</strain>
    </source>
</reference>
<protein>
    <submittedName>
        <fullName evidence="1">Uncharacterized protein</fullName>
    </submittedName>
</protein>
<dbReference type="EMBL" id="JANIEX010000122">
    <property type="protein sequence ID" value="KAJ3572933.1"/>
    <property type="molecule type" value="Genomic_DNA"/>
</dbReference>
<comment type="caution">
    <text evidence="1">The sequence shown here is derived from an EMBL/GenBank/DDBJ whole genome shotgun (WGS) entry which is preliminary data.</text>
</comment>
<evidence type="ECO:0000313" key="1">
    <source>
        <dbReference type="EMBL" id="KAJ3572933.1"/>
    </source>
</evidence>
<keyword evidence="2" id="KW-1185">Reference proteome</keyword>
<proteinExistence type="predicted"/>
<evidence type="ECO:0000313" key="2">
    <source>
        <dbReference type="Proteomes" id="UP001213000"/>
    </source>
</evidence>
<name>A0AAD5VXQ5_9AGAR</name>
<dbReference type="Proteomes" id="UP001213000">
    <property type="component" value="Unassembled WGS sequence"/>
</dbReference>
<accession>A0AAD5VXQ5</accession>
<organism evidence="1 2">
    <name type="scientific">Leucocoprinus birnbaumii</name>
    <dbReference type="NCBI Taxonomy" id="56174"/>
    <lineage>
        <taxon>Eukaryota</taxon>
        <taxon>Fungi</taxon>
        <taxon>Dikarya</taxon>
        <taxon>Basidiomycota</taxon>
        <taxon>Agaricomycotina</taxon>
        <taxon>Agaricomycetes</taxon>
        <taxon>Agaricomycetidae</taxon>
        <taxon>Agaricales</taxon>
        <taxon>Agaricineae</taxon>
        <taxon>Agaricaceae</taxon>
        <taxon>Leucocoprinus</taxon>
    </lineage>
</organism>
<gene>
    <name evidence="1" type="ORF">NP233_g2761</name>
</gene>